<comment type="catalytic activity">
    <reaction evidence="19">
        <text>L-threonyl-[protein] + ATP = O-phospho-L-threonyl-[protein] + ADP + H(+)</text>
        <dbReference type="Rhea" id="RHEA:46608"/>
        <dbReference type="Rhea" id="RHEA-COMP:11060"/>
        <dbReference type="Rhea" id="RHEA-COMP:11605"/>
        <dbReference type="ChEBI" id="CHEBI:15378"/>
        <dbReference type="ChEBI" id="CHEBI:30013"/>
        <dbReference type="ChEBI" id="CHEBI:30616"/>
        <dbReference type="ChEBI" id="CHEBI:61977"/>
        <dbReference type="ChEBI" id="CHEBI:456216"/>
        <dbReference type="EC" id="2.7.11.1"/>
    </reaction>
</comment>
<evidence type="ECO:0000259" key="23">
    <source>
        <dbReference type="PROSITE" id="PS50011"/>
    </source>
</evidence>
<keyword evidence="8" id="KW-0723">Serine/threonine-protein kinase</keyword>
<feature type="compositionally biased region" description="Polar residues" evidence="22">
    <location>
        <begin position="486"/>
        <end position="503"/>
    </location>
</feature>
<keyword evidence="17" id="KW-0539">Nucleus</keyword>
<evidence type="ECO:0000256" key="12">
    <source>
        <dbReference type="ARBA" id="ARBA00022741"/>
    </source>
</evidence>
<evidence type="ECO:0000256" key="10">
    <source>
        <dbReference type="ARBA" id="ARBA00022679"/>
    </source>
</evidence>
<dbReference type="GO" id="GO:0005929">
    <property type="term" value="C:cilium"/>
    <property type="evidence" value="ECO:0007669"/>
    <property type="project" value="UniProtKB-SubCell"/>
</dbReference>
<keyword evidence="9" id="KW-0597">Phosphoprotein</keyword>
<evidence type="ECO:0000313" key="25">
    <source>
        <dbReference type="Proteomes" id="UP000242188"/>
    </source>
</evidence>
<evidence type="ECO:0000256" key="13">
    <source>
        <dbReference type="ARBA" id="ARBA00022777"/>
    </source>
</evidence>
<feature type="compositionally biased region" description="Polar residues" evidence="22">
    <location>
        <begin position="557"/>
        <end position="573"/>
    </location>
</feature>
<evidence type="ECO:0000256" key="11">
    <source>
        <dbReference type="ARBA" id="ARBA00022723"/>
    </source>
</evidence>
<feature type="compositionally biased region" description="Polar residues" evidence="22">
    <location>
        <begin position="514"/>
        <end position="549"/>
    </location>
</feature>
<comment type="catalytic activity">
    <reaction evidence="20">
        <text>L-seryl-[protein] + ATP = O-phospho-L-seryl-[protein] + ADP + H(+)</text>
        <dbReference type="Rhea" id="RHEA:17989"/>
        <dbReference type="Rhea" id="RHEA-COMP:9863"/>
        <dbReference type="Rhea" id="RHEA-COMP:11604"/>
        <dbReference type="ChEBI" id="CHEBI:15378"/>
        <dbReference type="ChEBI" id="CHEBI:29999"/>
        <dbReference type="ChEBI" id="CHEBI:30616"/>
        <dbReference type="ChEBI" id="CHEBI:83421"/>
        <dbReference type="ChEBI" id="CHEBI:456216"/>
        <dbReference type="EC" id="2.7.11.1"/>
    </reaction>
</comment>
<evidence type="ECO:0000256" key="8">
    <source>
        <dbReference type="ARBA" id="ARBA00022527"/>
    </source>
</evidence>
<evidence type="ECO:0000256" key="17">
    <source>
        <dbReference type="ARBA" id="ARBA00023242"/>
    </source>
</evidence>
<evidence type="ECO:0000256" key="20">
    <source>
        <dbReference type="ARBA" id="ARBA00048679"/>
    </source>
</evidence>
<evidence type="ECO:0000256" key="2">
    <source>
        <dbReference type="ARBA" id="ARBA00004123"/>
    </source>
</evidence>
<accession>A0A210R3Y1</accession>
<evidence type="ECO:0000256" key="9">
    <source>
        <dbReference type="ARBA" id="ARBA00022553"/>
    </source>
</evidence>
<evidence type="ECO:0000256" key="3">
    <source>
        <dbReference type="ARBA" id="ARBA00004138"/>
    </source>
</evidence>
<feature type="region of interest" description="Disordered" evidence="22">
    <location>
        <begin position="315"/>
        <end position="340"/>
    </location>
</feature>
<dbReference type="OrthoDB" id="2158884at2759"/>
<evidence type="ECO:0000256" key="19">
    <source>
        <dbReference type="ARBA" id="ARBA00047899"/>
    </source>
</evidence>
<dbReference type="GO" id="GO:0004674">
    <property type="term" value="F:protein serine/threonine kinase activity"/>
    <property type="evidence" value="ECO:0007669"/>
    <property type="project" value="UniProtKB-KW"/>
</dbReference>
<keyword evidence="14 21" id="KW-0067">ATP-binding</keyword>
<keyword evidence="18" id="KW-0966">Cell projection</keyword>
<dbReference type="AlphaFoldDB" id="A0A210R3Y1"/>
<dbReference type="GO" id="GO:0005856">
    <property type="term" value="C:cytoskeleton"/>
    <property type="evidence" value="ECO:0007669"/>
    <property type="project" value="UniProtKB-SubCell"/>
</dbReference>
<dbReference type="Gene3D" id="1.10.510.10">
    <property type="entry name" value="Transferase(Phosphotransferase) domain 1"/>
    <property type="match status" value="1"/>
</dbReference>
<evidence type="ECO:0000256" key="16">
    <source>
        <dbReference type="ARBA" id="ARBA00023212"/>
    </source>
</evidence>
<dbReference type="Gene3D" id="3.30.200.20">
    <property type="entry name" value="Phosphorylase Kinase, domain 1"/>
    <property type="match status" value="1"/>
</dbReference>
<evidence type="ECO:0000256" key="6">
    <source>
        <dbReference type="ARBA" id="ARBA00012513"/>
    </source>
</evidence>
<comment type="similarity">
    <text evidence="5">Belongs to the protein kinase superfamily. CMGC Ser/Thr protein kinase family. CDC2/CDKX subfamily.</text>
</comment>
<keyword evidence="10" id="KW-0808">Transferase</keyword>
<evidence type="ECO:0000313" key="24">
    <source>
        <dbReference type="EMBL" id="OWF55682.1"/>
    </source>
</evidence>
<dbReference type="CDD" id="cd07830">
    <property type="entry name" value="STKc_MAK_like"/>
    <property type="match status" value="1"/>
</dbReference>
<dbReference type="GO" id="GO:0046872">
    <property type="term" value="F:metal ion binding"/>
    <property type="evidence" value="ECO:0007669"/>
    <property type="project" value="UniProtKB-KW"/>
</dbReference>
<dbReference type="InterPro" id="IPR011009">
    <property type="entry name" value="Kinase-like_dom_sf"/>
</dbReference>
<name>A0A210R3Y1_MIZYE</name>
<dbReference type="InterPro" id="IPR008271">
    <property type="entry name" value="Ser/Thr_kinase_AS"/>
</dbReference>
<keyword evidence="11" id="KW-0479">Metal-binding</keyword>
<dbReference type="PROSITE" id="PS00108">
    <property type="entry name" value="PROTEIN_KINASE_ST"/>
    <property type="match status" value="1"/>
</dbReference>
<organism evidence="24 25">
    <name type="scientific">Mizuhopecten yessoensis</name>
    <name type="common">Japanese scallop</name>
    <name type="synonym">Patinopecten yessoensis</name>
    <dbReference type="NCBI Taxonomy" id="6573"/>
    <lineage>
        <taxon>Eukaryota</taxon>
        <taxon>Metazoa</taxon>
        <taxon>Spiralia</taxon>
        <taxon>Lophotrochozoa</taxon>
        <taxon>Mollusca</taxon>
        <taxon>Bivalvia</taxon>
        <taxon>Autobranchia</taxon>
        <taxon>Pteriomorphia</taxon>
        <taxon>Pectinida</taxon>
        <taxon>Pectinoidea</taxon>
        <taxon>Pectinidae</taxon>
        <taxon>Mizuhopecten</taxon>
    </lineage>
</organism>
<evidence type="ECO:0000256" key="22">
    <source>
        <dbReference type="SAM" id="MobiDB-lite"/>
    </source>
</evidence>
<comment type="cofactor">
    <cofactor evidence="1">
        <name>Mg(2+)</name>
        <dbReference type="ChEBI" id="CHEBI:18420"/>
    </cofactor>
</comment>
<evidence type="ECO:0000256" key="21">
    <source>
        <dbReference type="PROSITE-ProRule" id="PRU10141"/>
    </source>
</evidence>
<dbReference type="InterPro" id="IPR017441">
    <property type="entry name" value="Protein_kinase_ATP_BS"/>
</dbReference>
<dbReference type="SMART" id="SM00220">
    <property type="entry name" value="S_TKc"/>
    <property type="match status" value="1"/>
</dbReference>
<reference evidence="24 25" key="1">
    <citation type="journal article" date="2017" name="Nat. Ecol. Evol.">
        <title>Scallop genome provides insights into evolution of bilaterian karyotype and development.</title>
        <authorList>
            <person name="Wang S."/>
            <person name="Zhang J."/>
            <person name="Jiao W."/>
            <person name="Li J."/>
            <person name="Xun X."/>
            <person name="Sun Y."/>
            <person name="Guo X."/>
            <person name="Huan P."/>
            <person name="Dong B."/>
            <person name="Zhang L."/>
            <person name="Hu X."/>
            <person name="Sun X."/>
            <person name="Wang J."/>
            <person name="Zhao C."/>
            <person name="Wang Y."/>
            <person name="Wang D."/>
            <person name="Huang X."/>
            <person name="Wang R."/>
            <person name="Lv J."/>
            <person name="Li Y."/>
            <person name="Zhang Z."/>
            <person name="Liu B."/>
            <person name="Lu W."/>
            <person name="Hui Y."/>
            <person name="Liang J."/>
            <person name="Zhou Z."/>
            <person name="Hou R."/>
            <person name="Li X."/>
            <person name="Liu Y."/>
            <person name="Li H."/>
            <person name="Ning X."/>
            <person name="Lin Y."/>
            <person name="Zhao L."/>
            <person name="Xing Q."/>
            <person name="Dou J."/>
            <person name="Li Y."/>
            <person name="Mao J."/>
            <person name="Guo H."/>
            <person name="Dou H."/>
            <person name="Li T."/>
            <person name="Mu C."/>
            <person name="Jiang W."/>
            <person name="Fu Q."/>
            <person name="Fu X."/>
            <person name="Miao Y."/>
            <person name="Liu J."/>
            <person name="Yu Q."/>
            <person name="Li R."/>
            <person name="Liao H."/>
            <person name="Li X."/>
            <person name="Kong Y."/>
            <person name="Jiang Z."/>
            <person name="Chourrout D."/>
            <person name="Li R."/>
            <person name="Bao Z."/>
        </authorList>
    </citation>
    <scope>NUCLEOTIDE SEQUENCE [LARGE SCALE GENOMIC DNA]</scope>
    <source>
        <strain evidence="24 25">PY_sf001</strain>
    </source>
</reference>
<dbReference type="GO" id="GO:0005524">
    <property type="term" value="F:ATP binding"/>
    <property type="evidence" value="ECO:0007669"/>
    <property type="project" value="UniProtKB-UniRule"/>
</dbReference>
<dbReference type="GO" id="GO:0005634">
    <property type="term" value="C:nucleus"/>
    <property type="evidence" value="ECO:0007669"/>
    <property type="project" value="UniProtKB-SubCell"/>
</dbReference>
<gene>
    <name evidence="24" type="ORF">KP79_PYT08919</name>
</gene>
<dbReference type="SUPFAM" id="SSF56112">
    <property type="entry name" value="Protein kinase-like (PK-like)"/>
    <property type="match status" value="1"/>
</dbReference>
<keyword evidence="7" id="KW-0963">Cytoplasm</keyword>
<feature type="region of interest" description="Disordered" evidence="22">
    <location>
        <begin position="470"/>
        <end position="573"/>
    </location>
</feature>
<dbReference type="FunFam" id="1.10.510.10:FF:000104">
    <property type="entry name" value="serine/threonine-protein kinase MAK isoform X1"/>
    <property type="match status" value="1"/>
</dbReference>
<dbReference type="STRING" id="6573.A0A210R3Y1"/>
<feature type="domain" description="Protein kinase" evidence="23">
    <location>
        <begin position="4"/>
        <end position="284"/>
    </location>
</feature>
<keyword evidence="12 21" id="KW-0547">Nucleotide-binding</keyword>
<evidence type="ECO:0000256" key="1">
    <source>
        <dbReference type="ARBA" id="ARBA00001946"/>
    </source>
</evidence>
<dbReference type="PROSITE" id="PS00107">
    <property type="entry name" value="PROTEIN_KINASE_ATP"/>
    <property type="match status" value="1"/>
</dbReference>
<dbReference type="EMBL" id="NEDP02000532">
    <property type="protein sequence ID" value="OWF55682.1"/>
    <property type="molecule type" value="Genomic_DNA"/>
</dbReference>
<dbReference type="EC" id="2.7.11.1" evidence="6"/>
<comment type="subcellular location">
    <subcellularLocation>
        <location evidence="3">Cell projection</location>
        <location evidence="3">Cilium</location>
    </subcellularLocation>
    <subcellularLocation>
        <location evidence="4">Cytoplasm</location>
        <location evidence="4">Cytoskeleton</location>
    </subcellularLocation>
    <subcellularLocation>
        <location evidence="2">Nucleus</location>
    </subcellularLocation>
</comment>
<dbReference type="FunFam" id="3.30.200.20:FF:000071">
    <property type="entry name" value="serine/threonine-protein kinase MAK isoform X1"/>
    <property type="match status" value="1"/>
</dbReference>
<feature type="binding site" evidence="21">
    <location>
        <position position="34"/>
    </location>
    <ligand>
        <name>ATP</name>
        <dbReference type="ChEBI" id="CHEBI:30616"/>
    </ligand>
</feature>
<dbReference type="InterPro" id="IPR000719">
    <property type="entry name" value="Prot_kinase_dom"/>
</dbReference>
<keyword evidence="15" id="KW-0460">Magnesium</keyword>
<evidence type="ECO:0000256" key="18">
    <source>
        <dbReference type="ARBA" id="ARBA00023273"/>
    </source>
</evidence>
<keyword evidence="13 24" id="KW-0418">Kinase</keyword>
<evidence type="ECO:0000256" key="15">
    <source>
        <dbReference type="ARBA" id="ARBA00022842"/>
    </source>
</evidence>
<dbReference type="PROSITE" id="PS50011">
    <property type="entry name" value="PROTEIN_KINASE_DOM"/>
    <property type="match status" value="1"/>
</dbReference>
<dbReference type="Pfam" id="PF00069">
    <property type="entry name" value="Pkinase"/>
    <property type="match status" value="1"/>
</dbReference>
<keyword evidence="16" id="KW-0206">Cytoskeleton</keyword>
<protein>
    <recommendedName>
        <fullName evidence="6">non-specific serine/threonine protein kinase</fullName>
        <ecNumber evidence="6">2.7.11.1</ecNumber>
    </recommendedName>
</protein>
<evidence type="ECO:0000256" key="14">
    <source>
        <dbReference type="ARBA" id="ARBA00022840"/>
    </source>
</evidence>
<evidence type="ECO:0000256" key="7">
    <source>
        <dbReference type="ARBA" id="ARBA00022490"/>
    </source>
</evidence>
<sequence length="587" mass="66243">MNRYSIMKQLGDGTYGSVLLAKSAETGEHVAIKKMKKKYYSWDECLSLREVKSLRKLNHANIVKLKEVIRENDQLFFVFEFMKENLYQMMKDRDRILPESTIRNVTYQVLQGLAFMHKHGFFHRDLKPENLLCSGADLVKIADFGLAREIRSRPPYTDYVSTRWYRAPEVLLRSTNYNSPIDIWAVGCIMAELYTLRPLYPGSSEIDQIFKICSVLGTPKKEDWPEGSKLAAAMNFRWPQCVATNLKSLIPNASNEAIMVLKDSMLWDPKKRPTCTQCLRYQYFQVGPNKGIKSETQWNEPKTVVSPSPVAASPVRVSPVKKEENRYSPPKPFQEKVDYGNKINDPFPSYGKDKFDNDPITVAVKKAPQKSGGRKRWGVGASDLDDFGDDLDLSFSVPSKPKNTYKGIIPSIKPKNENKKLYKDFDDDDDDDFLGGIMNKKPSQRMARVPSGRSSAASSAKQHYLGKARYLPGINPRNSAKKDTGSPWNTGMNKNTVAGTNVGRNPLPPLGGPSYNSRTNQDYSSRNQDNSYVPSFLSPSKGNAYSNVNWKRAQPSGPMSLNKNSAGFRQPVGATNTRTDWAAKYLK</sequence>
<dbReference type="InterPro" id="IPR050117">
    <property type="entry name" value="MAPK"/>
</dbReference>
<comment type="caution">
    <text evidence="24">The sequence shown here is derived from an EMBL/GenBank/DDBJ whole genome shotgun (WGS) entry which is preliminary data.</text>
</comment>
<keyword evidence="25" id="KW-1185">Reference proteome</keyword>
<dbReference type="Proteomes" id="UP000242188">
    <property type="component" value="Unassembled WGS sequence"/>
</dbReference>
<dbReference type="PANTHER" id="PTHR24055">
    <property type="entry name" value="MITOGEN-ACTIVATED PROTEIN KINASE"/>
    <property type="match status" value="1"/>
</dbReference>
<proteinExistence type="inferred from homology"/>
<evidence type="ECO:0000256" key="5">
    <source>
        <dbReference type="ARBA" id="ARBA00006485"/>
    </source>
</evidence>
<evidence type="ECO:0000256" key="4">
    <source>
        <dbReference type="ARBA" id="ARBA00004245"/>
    </source>
</evidence>